<proteinExistence type="predicted"/>
<organism evidence="2 3">
    <name type="scientific">Cetobacterium ceti</name>
    <dbReference type="NCBI Taxonomy" id="180163"/>
    <lineage>
        <taxon>Bacteria</taxon>
        <taxon>Fusobacteriati</taxon>
        <taxon>Fusobacteriota</taxon>
        <taxon>Fusobacteriia</taxon>
        <taxon>Fusobacteriales</taxon>
        <taxon>Fusobacteriaceae</taxon>
        <taxon>Cetobacterium</taxon>
    </lineage>
</organism>
<dbReference type="RefSeq" id="WP_078694790.1">
    <property type="nucleotide sequence ID" value="NZ_FUWX01000025.1"/>
</dbReference>
<evidence type="ECO:0000256" key="1">
    <source>
        <dbReference type="SAM" id="Coils"/>
    </source>
</evidence>
<dbReference type="Proteomes" id="UP000191153">
    <property type="component" value="Unassembled WGS sequence"/>
</dbReference>
<dbReference type="AlphaFoldDB" id="A0A1T4QKS1"/>
<accession>A0A1T4QKS1</accession>
<sequence>MHELKLRKYNWNDKLKENPYEKDFKEGQLSYVQGILMKEIEIGYEDKNIDIPFYYLKFVEVGGIELAEAEEKHRKLKIRSTKGIIKELLNRDIDIERITPLFDKDSEDLTELLEDKNLKYIQEEKEKLNQVEDEEKIYYEMDEDETFNYLVEIRRCDKLNDRPVRENYIVRELYDLLKINKE</sequence>
<gene>
    <name evidence="2" type="ORF">SAMN02745174_02362</name>
</gene>
<dbReference type="EMBL" id="FUWX01000025">
    <property type="protein sequence ID" value="SKA04237.1"/>
    <property type="molecule type" value="Genomic_DNA"/>
</dbReference>
<name>A0A1T4QKS1_9FUSO</name>
<protein>
    <submittedName>
        <fullName evidence="2">Uncharacterized protein</fullName>
    </submittedName>
</protein>
<evidence type="ECO:0000313" key="2">
    <source>
        <dbReference type="EMBL" id="SKA04237.1"/>
    </source>
</evidence>
<keyword evidence="3" id="KW-1185">Reference proteome</keyword>
<evidence type="ECO:0000313" key="3">
    <source>
        <dbReference type="Proteomes" id="UP000191153"/>
    </source>
</evidence>
<keyword evidence="1" id="KW-0175">Coiled coil</keyword>
<reference evidence="2 3" key="1">
    <citation type="submission" date="2017-02" db="EMBL/GenBank/DDBJ databases">
        <authorList>
            <person name="Peterson S.W."/>
        </authorList>
    </citation>
    <scope>NUCLEOTIDE SEQUENCE [LARGE SCALE GENOMIC DNA]</scope>
    <source>
        <strain evidence="2 3">ATCC 700028</strain>
    </source>
</reference>
<feature type="coiled-coil region" evidence="1">
    <location>
        <begin position="106"/>
        <end position="141"/>
    </location>
</feature>